<keyword evidence="2" id="KW-1185">Reference proteome</keyword>
<sequence length="140" mass="14594">MEGVDGVLDPEMGGPEVLRVSVDEANEASVSIADGDFGSEVMEDGMSDAVDLDGLEGVRVLEGTMHDLYGSASMVDEGDCSVGRFDDALDFEMTAPPIETTTACRTRHSIKYTHQSSSTAAAALTPCVSSTSLDPGDSLI</sequence>
<protein>
    <submittedName>
        <fullName evidence="1">Uncharacterized protein</fullName>
    </submittedName>
</protein>
<reference evidence="1" key="2">
    <citation type="submission" date="2023-06" db="EMBL/GenBank/DDBJ databases">
        <authorList>
            <person name="Ma L."/>
            <person name="Liu K.-W."/>
            <person name="Li Z."/>
            <person name="Hsiao Y.-Y."/>
            <person name="Qi Y."/>
            <person name="Fu T."/>
            <person name="Tang G."/>
            <person name="Zhang D."/>
            <person name="Sun W.-H."/>
            <person name="Liu D.-K."/>
            <person name="Li Y."/>
            <person name="Chen G.-Z."/>
            <person name="Liu X.-D."/>
            <person name="Liao X.-Y."/>
            <person name="Jiang Y.-T."/>
            <person name="Yu X."/>
            <person name="Hao Y."/>
            <person name="Huang J."/>
            <person name="Zhao X.-W."/>
            <person name="Ke S."/>
            <person name="Chen Y.-Y."/>
            <person name="Wu W.-L."/>
            <person name="Hsu J.-L."/>
            <person name="Lin Y.-F."/>
            <person name="Huang M.-D."/>
            <person name="Li C.-Y."/>
            <person name="Huang L."/>
            <person name="Wang Z.-W."/>
            <person name="Zhao X."/>
            <person name="Zhong W.-Y."/>
            <person name="Peng D.-H."/>
            <person name="Ahmad S."/>
            <person name="Lan S."/>
            <person name="Zhang J.-S."/>
            <person name="Tsai W.-C."/>
            <person name="Van De Peer Y."/>
            <person name="Liu Z.-J."/>
        </authorList>
    </citation>
    <scope>NUCLEOTIDE SEQUENCE</scope>
    <source>
        <strain evidence="1">CP</strain>
        <tissue evidence="1">Leaves</tissue>
    </source>
</reference>
<evidence type="ECO:0000313" key="2">
    <source>
        <dbReference type="Proteomes" id="UP001180020"/>
    </source>
</evidence>
<reference evidence="1" key="1">
    <citation type="journal article" date="2023" name="Nat. Commun.">
        <title>Diploid and tetraploid genomes of Acorus and the evolution of monocots.</title>
        <authorList>
            <person name="Ma L."/>
            <person name="Liu K.W."/>
            <person name="Li Z."/>
            <person name="Hsiao Y.Y."/>
            <person name="Qi Y."/>
            <person name="Fu T."/>
            <person name="Tang G.D."/>
            <person name="Zhang D."/>
            <person name="Sun W.H."/>
            <person name="Liu D.K."/>
            <person name="Li Y."/>
            <person name="Chen G.Z."/>
            <person name="Liu X.D."/>
            <person name="Liao X.Y."/>
            <person name="Jiang Y.T."/>
            <person name="Yu X."/>
            <person name="Hao Y."/>
            <person name="Huang J."/>
            <person name="Zhao X.W."/>
            <person name="Ke S."/>
            <person name="Chen Y.Y."/>
            <person name="Wu W.L."/>
            <person name="Hsu J.L."/>
            <person name="Lin Y.F."/>
            <person name="Huang M.D."/>
            <person name="Li C.Y."/>
            <person name="Huang L."/>
            <person name="Wang Z.W."/>
            <person name="Zhao X."/>
            <person name="Zhong W.Y."/>
            <person name="Peng D.H."/>
            <person name="Ahmad S."/>
            <person name="Lan S."/>
            <person name="Zhang J.S."/>
            <person name="Tsai W.C."/>
            <person name="Van de Peer Y."/>
            <person name="Liu Z.J."/>
        </authorList>
    </citation>
    <scope>NUCLEOTIDE SEQUENCE</scope>
    <source>
        <strain evidence="1">CP</strain>
    </source>
</reference>
<dbReference type="AlphaFoldDB" id="A0AAV9FAE0"/>
<comment type="caution">
    <text evidence="1">The sequence shown here is derived from an EMBL/GenBank/DDBJ whole genome shotgun (WGS) entry which is preliminary data.</text>
</comment>
<dbReference type="EMBL" id="JAUJYO010000003">
    <property type="protein sequence ID" value="KAK1322089.1"/>
    <property type="molecule type" value="Genomic_DNA"/>
</dbReference>
<name>A0AAV9FAE0_ACOCL</name>
<organism evidence="1 2">
    <name type="scientific">Acorus calamus</name>
    <name type="common">Sweet flag</name>
    <dbReference type="NCBI Taxonomy" id="4465"/>
    <lineage>
        <taxon>Eukaryota</taxon>
        <taxon>Viridiplantae</taxon>
        <taxon>Streptophyta</taxon>
        <taxon>Embryophyta</taxon>
        <taxon>Tracheophyta</taxon>
        <taxon>Spermatophyta</taxon>
        <taxon>Magnoliopsida</taxon>
        <taxon>Liliopsida</taxon>
        <taxon>Acoraceae</taxon>
        <taxon>Acorus</taxon>
    </lineage>
</organism>
<gene>
    <name evidence="1" type="ORF">QJS10_CPA03g02156</name>
</gene>
<proteinExistence type="predicted"/>
<accession>A0AAV9FAE0</accession>
<evidence type="ECO:0000313" key="1">
    <source>
        <dbReference type="EMBL" id="KAK1322089.1"/>
    </source>
</evidence>
<dbReference type="Proteomes" id="UP001180020">
    <property type="component" value="Unassembled WGS sequence"/>
</dbReference>